<dbReference type="InterPro" id="IPR036291">
    <property type="entry name" value="NAD(P)-bd_dom_sf"/>
</dbReference>
<evidence type="ECO:0000256" key="7">
    <source>
        <dbReference type="ARBA" id="ARBA00048202"/>
    </source>
</evidence>
<dbReference type="SUPFAM" id="SSF51735">
    <property type="entry name" value="NAD(P)-binding Rossmann-fold domains"/>
    <property type="match status" value="1"/>
</dbReference>
<organism evidence="10 11">
    <name type="scientific">Teichococcus globiformis</name>
    <dbReference type="NCBI Taxonomy" id="2307229"/>
    <lineage>
        <taxon>Bacteria</taxon>
        <taxon>Pseudomonadati</taxon>
        <taxon>Pseudomonadota</taxon>
        <taxon>Alphaproteobacteria</taxon>
        <taxon>Acetobacterales</taxon>
        <taxon>Roseomonadaceae</taxon>
        <taxon>Roseomonas</taxon>
    </lineage>
</organism>
<evidence type="ECO:0000256" key="3">
    <source>
        <dbReference type="ARBA" id="ARBA00022741"/>
    </source>
</evidence>
<dbReference type="Pfam" id="PF05222">
    <property type="entry name" value="AlaDh_PNT_N"/>
    <property type="match status" value="1"/>
</dbReference>
<evidence type="ECO:0000256" key="4">
    <source>
        <dbReference type="ARBA" id="ARBA00022857"/>
    </source>
</evidence>
<dbReference type="SMART" id="SM01003">
    <property type="entry name" value="AlaDh_PNT_N"/>
    <property type="match status" value="1"/>
</dbReference>
<dbReference type="CDD" id="cd05304">
    <property type="entry name" value="Rubrum_tdh"/>
    <property type="match status" value="1"/>
</dbReference>
<accession>A0ABV7G1Y6</accession>
<keyword evidence="11" id="KW-1185">Reference proteome</keyword>
<dbReference type="SUPFAM" id="SSF52283">
    <property type="entry name" value="Formate/glycerate dehydrogenase catalytic domain-like"/>
    <property type="match status" value="1"/>
</dbReference>
<dbReference type="Pfam" id="PF01262">
    <property type="entry name" value="AlaDh_PNT_C"/>
    <property type="match status" value="1"/>
</dbReference>
<evidence type="ECO:0000256" key="5">
    <source>
        <dbReference type="ARBA" id="ARBA00022967"/>
    </source>
</evidence>
<reference evidence="11" key="1">
    <citation type="journal article" date="2019" name="Int. J. Syst. Evol. Microbiol.">
        <title>The Global Catalogue of Microorganisms (GCM) 10K type strain sequencing project: providing services to taxonomists for standard genome sequencing and annotation.</title>
        <authorList>
            <consortium name="The Broad Institute Genomics Platform"/>
            <consortium name="The Broad Institute Genome Sequencing Center for Infectious Disease"/>
            <person name="Wu L."/>
            <person name="Ma J."/>
        </authorList>
    </citation>
    <scope>NUCLEOTIDE SEQUENCE [LARGE SCALE GENOMIC DNA]</scope>
    <source>
        <strain evidence="11">KCTC 52094</strain>
    </source>
</reference>
<gene>
    <name evidence="10" type="ORF">ACFOD4_16695</name>
</gene>
<protein>
    <recommendedName>
        <fullName evidence="2">proton-translocating NAD(P)(+) transhydrogenase</fullName>
        <ecNumber evidence="2">7.1.1.1</ecNumber>
    </recommendedName>
</protein>
<evidence type="ECO:0000256" key="2">
    <source>
        <dbReference type="ARBA" id="ARBA00012943"/>
    </source>
</evidence>
<dbReference type="PANTHER" id="PTHR10160">
    <property type="entry name" value="NAD(P) TRANSHYDROGENASE"/>
    <property type="match status" value="1"/>
</dbReference>
<name>A0ABV7G1Y6_9PROT</name>
<feature type="domain" description="Alanine dehydrogenase/pyridine nucleotide transhydrogenase N-terminal" evidence="9">
    <location>
        <begin position="4"/>
        <end position="145"/>
    </location>
</feature>
<dbReference type="Gene3D" id="3.40.50.720">
    <property type="entry name" value="NAD(P)-binding Rossmann-like Domain"/>
    <property type="match status" value="2"/>
</dbReference>
<comment type="caution">
    <text evidence="10">The sequence shown here is derived from an EMBL/GenBank/DDBJ whole genome shotgun (WGS) entry which is preliminary data.</text>
</comment>
<evidence type="ECO:0000256" key="1">
    <source>
        <dbReference type="ARBA" id="ARBA00003943"/>
    </source>
</evidence>
<keyword evidence="4" id="KW-0521">NADP</keyword>
<proteinExistence type="predicted"/>
<feature type="domain" description="Alanine dehydrogenase/pyridine nucleotide transhydrogenase NAD(H)-binding" evidence="8">
    <location>
        <begin position="154"/>
        <end position="321"/>
    </location>
</feature>
<dbReference type="EMBL" id="JBHRTN010000018">
    <property type="protein sequence ID" value="MFC3126704.1"/>
    <property type="molecule type" value="Genomic_DNA"/>
</dbReference>
<sequence>MRLAVLKERRAGETRVAATPETAKKLIALGTTVAIETGAGLASGFPDEAYREAGAEIAPDAAAALAGAGIVLKVRAPLAAGEGDVDELAQIPRGALLIGTLEAAGDPARAAAYAAAGIQACSMELLPRITRAQSMDVLSSQANLAGYRAVVEGAGAFDKGFPMLMTAAGTIPAANVFIMGAGVAGLQAIATARRLGGRVSATDVRPAAKEEIKSLGASFVGYEDEESRAAQTAGGYAKQLSADFYAKQAEVVAGHVVKQDVIVTTALVQGRRAPVLLTEAMVASMKPGSVIVDIAADAGGNCAATRPGEAIVTGNGVKILGYGNWPGRIAGAASALYSRNLLTFLSTFWDKDSAAPKLPEDDEVVRGVTLTRAGAVVHPLLADKQAAA</sequence>
<dbReference type="EC" id="7.1.1.1" evidence="2"/>
<evidence type="ECO:0000256" key="6">
    <source>
        <dbReference type="ARBA" id="ARBA00023027"/>
    </source>
</evidence>
<evidence type="ECO:0000313" key="10">
    <source>
        <dbReference type="EMBL" id="MFC3126704.1"/>
    </source>
</evidence>
<keyword evidence="3" id="KW-0547">Nucleotide-binding</keyword>
<comment type="function">
    <text evidence="1">The transhydrogenation between NADH and NADP is coupled to respiration and ATP hydrolysis and functions as a proton pump across the membrane.</text>
</comment>
<dbReference type="Proteomes" id="UP001595593">
    <property type="component" value="Unassembled WGS sequence"/>
</dbReference>
<dbReference type="InterPro" id="IPR007698">
    <property type="entry name" value="AlaDH/PNT_NAD(H)-bd"/>
</dbReference>
<dbReference type="RefSeq" id="WP_379598217.1">
    <property type="nucleotide sequence ID" value="NZ_JBHRTN010000018.1"/>
</dbReference>
<evidence type="ECO:0000259" key="9">
    <source>
        <dbReference type="SMART" id="SM01003"/>
    </source>
</evidence>
<evidence type="ECO:0000259" key="8">
    <source>
        <dbReference type="SMART" id="SM01002"/>
    </source>
</evidence>
<evidence type="ECO:0000313" key="11">
    <source>
        <dbReference type="Proteomes" id="UP001595593"/>
    </source>
</evidence>
<dbReference type="NCBIfam" id="NF006942">
    <property type="entry name" value="PRK09424.1"/>
    <property type="match status" value="1"/>
</dbReference>
<keyword evidence="6" id="KW-0520">NAD</keyword>
<dbReference type="SMART" id="SM01002">
    <property type="entry name" value="AlaDh_PNT_C"/>
    <property type="match status" value="1"/>
</dbReference>
<comment type="catalytic activity">
    <reaction evidence="7">
        <text>NAD(+) + NADPH + H(+)(in) = NADH + NADP(+) + H(+)(out)</text>
        <dbReference type="Rhea" id="RHEA:47992"/>
        <dbReference type="ChEBI" id="CHEBI:15378"/>
        <dbReference type="ChEBI" id="CHEBI:57540"/>
        <dbReference type="ChEBI" id="CHEBI:57783"/>
        <dbReference type="ChEBI" id="CHEBI:57945"/>
        <dbReference type="ChEBI" id="CHEBI:58349"/>
        <dbReference type="EC" id="7.1.1.1"/>
    </reaction>
</comment>
<dbReference type="PANTHER" id="PTHR10160:SF19">
    <property type="entry name" value="PROTON-TRANSLOCATING NAD(P)(+) TRANSHYDROGENASE"/>
    <property type="match status" value="1"/>
</dbReference>
<keyword evidence="5" id="KW-1278">Translocase</keyword>
<dbReference type="InterPro" id="IPR007886">
    <property type="entry name" value="AlaDH/PNT_N"/>
</dbReference>